<dbReference type="AlphaFoldDB" id="A0A4U1J5L5"/>
<evidence type="ECO:0000313" key="1">
    <source>
        <dbReference type="EMBL" id="TKD01799.1"/>
    </source>
</evidence>
<dbReference type="OrthoDB" id="5493101at2"/>
<dbReference type="RefSeq" id="WP_136932511.1">
    <property type="nucleotide sequence ID" value="NZ_SSMQ01000037.1"/>
</dbReference>
<proteinExistence type="predicted"/>
<dbReference type="Proteomes" id="UP000309215">
    <property type="component" value="Unassembled WGS sequence"/>
</dbReference>
<comment type="caution">
    <text evidence="1">The sequence shown here is derived from an EMBL/GenBank/DDBJ whole genome shotgun (WGS) entry which is preliminary data.</text>
</comment>
<name>A0A4U1J5L5_9BACT</name>
<sequence>MSHPVDPYFYAWTRDADRLDAFVAALAALIEPGGKGSVSISTAGVRGEFEQADVSLEEMIAVLHSRFTSSSEANIYIPHRLPSRGGLANIQLRCFGPGWSGGRFPHDCLVAASGYTYLHPGVIHVGATLGATTTQVAAAVLSIMVQEDMEDILVRLCAPDDRNRIPTGGHTGTDAGSWGAPIELAATFNADGNVARDIALSWIYLRDGDRVGYIAGSSMETLMKRVEGAPRGSTVGVATRLRRVREHEGADYVVAAHDVAMRGTHVGAIRRVPRERLPGDVDLTREQVLQVLETPPGVLLDALDAAAVPDDEWRAVEPLAREAIEAHKQGSPTIEVDAMTDKQQRFLELHAPYHVRRLPNGGVLLATHPCRTLWQLWADALLLLGIRT</sequence>
<reference evidence="1 2" key="1">
    <citation type="submission" date="2019-04" db="EMBL/GenBank/DDBJ databases">
        <authorList>
            <person name="Li Y."/>
            <person name="Wang J."/>
        </authorList>
    </citation>
    <scope>NUCLEOTIDE SEQUENCE [LARGE SCALE GENOMIC DNA]</scope>
    <source>
        <strain evidence="1 2">DSM 14668</strain>
    </source>
</reference>
<evidence type="ECO:0000313" key="2">
    <source>
        <dbReference type="Proteomes" id="UP000309215"/>
    </source>
</evidence>
<protein>
    <submittedName>
        <fullName evidence="1">Uncharacterized protein</fullName>
    </submittedName>
</protein>
<keyword evidence="2" id="KW-1185">Reference proteome</keyword>
<organism evidence="1 2">
    <name type="scientific">Polyangium fumosum</name>
    <dbReference type="NCBI Taxonomy" id="889272"/>
    <lineage>
        <taxon>Bacteria</taxon>
        <taxon>Pseudomonadati</taxon>
        <taxon>Myxococcota</taxon>
        <taxon>Polyangia</taxon>
        <taxon>Polyangiales</taxon>
        <taxon>Polyangiaceae</taxon>
        <taxon>Polyangium</taxon>
    </lineage>
</organism>
<accession>A0A4U1J5L5</accession>
<gene>
    <name evidence="1" type="ORF">E8A74_29870</name>
</gene>
<dbReference type="EMBL" id="SSMQ01000037">
    <property type="protein sequence ID" value="TKD01799.1"/>
    <property type="molecule type" value="Genomic_DNA"/>
</dbReference>